<dbReference type="PANTHER" id="PTHR34387:SF1">
    <property type="entry name" value="PERIPLASMIC IMMUNOGENIC PROTEIN"/>
    <property type="match status" value="1"/>
</dbReference>
<dbReference type="InterPro" id="IPR052022">
    <property type="entry name" value="26kDa_periplasmic_antigen"/>
</dbReference>
<sequence>MRHAVLAILTATAVLPAVAAAQTGPASVVPMVAAAGTVLDVVAEGKTTRVPDLATIRAGVVSTAPTAAQALGDNAASMTKVMAALRRAGVAARDLTTATVQLSPQYRYADNQPPVVTGYQATNTVSIRFRDVATSGAILDALVAQGANQIDGPNLSVAEPEAALDEARTDALRRARARADLYAKAAGLRVVRIVSIGEAGQDAGGPDRPPVFYARAMAADAKTVVAPGEKDITATLQVRFLLDQ</sequence>
<evidence type="ECO:0000313" key="3">
    <source>
        <dbReference type="Proteomes" id="UP001230685"/>
    </source>
</evidence>
<name>A0ABT9EMZ5_9SPHN</name>
<keyword evidence="3" id="KW-1185">Reference proteome</keyword>
<dbReference type="Pfam" id="PF04402">
    <property type="entry name" value="SIMPL"/>
    <property type="match status" value="1"/>
</dbReference>
<proteinExistence type="predicted"/>
<feature type="signal peptide" evidence="1">
    <location>
        <begin position="1"/>
        <end position="19"/>
    </location>
</feature>
<dbReference type="InterPro" id="IPR007497">
    <property type="entry name" value="SIMPL/DUF541"/>
</dbReference>
<gene>
    <name evidence="2" type="ORF">Q5H91_13990</name>
</gene>
<feature type="chain" id="PRO_5046431254" evidence="1">
    <location>
        <begin position="20"/>
        <end position="244"/>
    </location>
</feature>
<keyword evidence="1" id="KW-0732">Signal</keyword>
<accession>A0ABT9EMZ5</accession>
<dbReference type="RefSeq" id="WP_305174049.1">
    <property type="nucleotide sequence ID" value="NZ_JAUUDS010000008.1"/>
</dbReference>
<dbReference type="EMBL" id="JAUUDS010000008">
    <property type="protein sequence ID" value="MDP1028330.1"/>
    <property type="molecule type" value="Genomic_DNA"/>
</dbReference>
<dbReference type="Gene3D" id="3.30.110.170">
    <property type="entry name" value="Protein of unknown function (DUF541), domain 1"/>
    <property type="match status" value="1"/>
</dbReference>
<comment type="caution">
    <text evidence="2">The sequence shown here is derived from an EMBL/GenBank/DDBJ whole genome shotgun (WGS) entry which is preliminary data.</text>
</comment>
<dbReference type="Proteomes" id="UP001230685">
    <property type="component" value="Unassembled WGS sequence"/>
</dbReference>
<protein>
    <submittedName>
        <fullName evidence="2">SIMPL domain-containing protein</fullName>
    </submittedName>
</protein>
<dbReference type="PANTHER" id="PTHR34387">
    <property type="entry name" value="SLR1258 PROTEIN"/>
    <property type="match status" value="1"/>
</dbReference>
<dbReference type="Gene3D" id="3.30.70.2970">
    <property type="entry name" value="Protein of unknown function (DUF541), domain 2"/>
    <property type="match status" value="1"/>
</dbReference>
<evidence type="ECO:0000256" key="1">
    <source>
        <dbReference type="SAM" id="SignalP"/>
    </source>
</evidence>
<evidence type="ECO:0000313" key="2">
    <source>
        <dbReference type="EMBL" id="MDP1028330.1"/>
    </source>
</evidence>
<organism evidence="2 3">
    <name type="scientific">Sphingomonas aurea</name>
    <dbReference type="NCBI Taxonomy" id="3063994"/>
    <lineage>
        <taxon>Bacteria</taxon>
        <taxon>Pseudomonadati</taxon>
        <taxon>Pseudomonadota</taxon>
        <taxon>Alphaproteobacteria</taxon>
        <taxon>Sphingomonadales</taxon>
        <taxon>Sphingomonadaceae</taxon>
        <taxon>Sphingomonas</taxon>
    </lineage>
</organism>
<reference evidence="2 3" key="1">
    <citation type="submission" date="2023-07" db="EMBL/GenBank/DDBJ databases">
        <authorList>
            <person name="Kim M.K."/>
        </authorList>
    </citation>
    <scope>NUCLEOTIDE SEQUENCE [LARGE SCALE GENOMIC DNA]</scope>
    <source>
        <strain evidence="2 3">KR1UV-12</strain>
    </source>
</reference>